<dbReference type="EMBL" id="CAEZWH010000040">
    <property type="protein sequence ID" value="CAB4648399.1"/>
    <property type="molecule type" value="Genomic_DNA"/>
</dbReference>
<dbReference type="NCBIfam" id="TIGR01951">
    <property type="entry name" value="nusB"/>
    <property type="match status" value="1"/>
</dbReference>
<reference evidence="7" key="1">
    <citation type="submission" date="2020-05" db="EMBL/GenBank/DDBJ databases">
        <authorList>
            <person name="Chiriac C."/>
            <person name="Salcher M."/>
            <person name="Ghai R."/>
            <person name="Kavagutti S V."/>
        </authorList>
    </citation>
    <scope>NUCLEOTIDE SEQUENCE</scope>
</reference>
<organism evidence="7">
    <name type="scientific">freshwater metagenome</name>
    <dbReference type="NCBI Taxonomy" id="449393"/>
    <lineage>
        <taxon>unclassified sequences</taxon>
        <taxon>metagenomes</taxon>
        <taxon>ecological metagenomes</taxon>
    </lineage>
</organism>
<dbReference type="GO" id="GO:0006353">
    <property type="term" value="P:DNA-templated transcription termination"/>
    <property type="evidence" value="ECO:0007669"/>
    <property type="project" value="InterPro"/>
</dbReference>
<dbReference type="GO" id="GO:0031564">
    <property type="term" value="P:transcription antitermination"/>
    <property type="evidence" value="ECO:0007669"/>
    <property type="project" value="UniProtKB-KW"/>
</dbReference>
<evidence type="ECO:0000313" key="7">
    <source>
        <dbReference type="EMBL" id="CAB4648399.1"/>
    </source>
</evidence>
<dbReference type="PANTHER" id="PTHR11078">
    <property type="entry name" value="N UTILIZATION SUBSTANCE PROTEIN B-RELATED"/>
    <property type="match status" value="1"/>
</dbReference>
<keyword evidence="3" id="KW-0694">RNA-binding</keyword>
<protein>
    <submittedName>
        <fullName evidence="7">Unannotated protein</fullName>
    </submittedName>
</protein>
<dbReference type="GO" id="GO:0003723">
    <property type="term" value="F:RNA binding"/>
    <property type="evidence" value="ECO:0007669"/>
    <property type="project" value="UniProtKB-KW"/>
</dbReference>
<keyword evidence="5" id="KW-0804">Transcription</keyword>
<accession>A0A6J6KKJ8</accession>
<evidence type="ECO:0000259" key="6">
    <source>
        <dbReference type="Pfam" id="PF01029"/>
    </source>
</evidence>
<dbReference type="Pfam" id="PF01029">
    <property type="entry name" value="NusB"/>
    <property type="match status" value="1"/>
</dbReference>
<dbReference type="InterPro" id="IPR035926">
    <property type="entry name" value="NusB-like_sf"/>
</dbReference>
<evidence type="ECO:0000256" key="1">
    <source>
        <dbReference type="ARBA" id="ARBA00005952"/>
    </source>
</evidence>
<dbReference type="InterPro" id="IPR006027">
    <property type="entry name" value="NusB_RsmB_TIM44"/>
</dbReference>
<dbReference type="SUPFAM" id="SSF48013">
    <property type="entry name" value="NusB-like"/>
    <property type="match status" value="1"/>
</dbReference>
<evidence type="ECO:0000256" key="5">
    <source>
        <dbReference type="ARBA" id="ARBA00023163"/>
    </source>
</evidence>
<dbReference type="HAMAP" id="MF_00073">
    <property type="entry name" value="NusB"/>
    <property type="match status" value="1"/>
</dbReference>
<evidence type="ECO:0000256" key="4">
    <source>
        <dbReference type="ARBA" id="ARBA00023015"/>
    </source>
</evidence>
<proteinExistence type="inferred from homology"/>
<dbReference type="GO" id="GO:0005829">
    <property type="term" value="C:cytosol"/>
    <property type="evidence" value="ECO:0007669"/>
    <property type="project" value="TreeGrafter"/>
</dbReference>
<dbReference type="Gene3D" id="1.10.940.10">
    <property type="entry name" value="NusB-like"/>
    <property type="match status" value="1"/>
</dbReference>
<comment type="similarity">
    <text evidence="1">Belongs to the NusB family.</text>
</comment>
<evidence type="ECO:0000256" key="2">
    <source>
        <dbReference type="ARBA" id="ARBA00022814"/>
    </source>
</evidence>
<name>A0A6J6KKJ8_9ZZZZ</name>
<keyword evidence="4" id="KW-0805">Transcription regulation</keyword>
<keyword evidence="2" id="KW-0889">Transcription antitermination</keyword>
<dbReference type="AlphaFoldDB" id="A0A6J6KKJ8"/>
<dbReference type="PANTHER" id="PTHR11078:SF3">
    <property type="entry name" value="ANTITERMINATION NUSB DOMAIN-CONTAINING PROTEIN"/>
    <property type="match status" value="1"/>
</dbReference>
<feature type="domain" description="NusB/RsmB/TIM44" evidence="6">
    <location>
        <begin position="18"/>
        <end position="137"/>
    </location>
</feature>
<evidence type="ECO:0000256" key="3">
    <source>
        <dbReference type="ARBA" id="ARBA00022884"/>
    </source>
</evidence>
<sequence>MTSSPRSPFSISHDARSSARERALHVLYEAQAKTSAGHTVVEAQVLPVDDMAVDIVAGVDEHQPSLDGFIEQNIIGWTLARMPIIDLIILRIATFELVHRWSVPRAVVINEAVELAKRFSTEESGRFINGVLSAIAKDVRANQQ</sequence>
<dbReference type="InterPro" id="IPR011605">
    <property type="entry name" value="NusB_fam"/>
</dbReference>
<gene>
    <name evidence="7" type="ORF">UFOPK2195_00332</name>
</gene>